<name>A0A4V3WU94_9MICO</name>
<keyword evidence="3" id="KW-0285">Flavoprotein</keyword>
<keyword evidence="5" id="KW-0560">Oxidoreductase</keyword>
<dbReference type="InterPro" id="IPR016166">
    <property type="entry name" value="FAD-bd_PCMH"/>
</dbReference>
<comment type="caution">
    <text evidence="7">The sequence shown here is derived from an EMBL/GenBank/DDBJ whole genome shotgun (WGS) entry which is preliminary data.</text>
</comment>
<feature type="domain" description="FAD-binding PCMH-type" evidence="6">
    <location>
        <begin position="40"/>
        <end position="208"/>
    </location>
</feature>
<evidence type="ECO:0000256" key="4">
    <source>
        <dbReference type="ARBA" id="ARBA00022827"/>
    </source>
</evidence>
<dbReference type="GO" id="GO:0016491">
    <property type="term" value="F:oxidoreductase activity"/>
    <property type="evidence" value="ECO:0007669"/>
    <property type="project" value="UniProtKB-KW"/>
</dbReference>
<dbReference type="Proteomes" id="UP000307380">
    <property type="component" value="Unassembled WGS sequence"/>
</dbReference>
<gene>
    <name evidence="7" type="ORF">E6C70_02480</name>
</gene>
<keyword evidence="4" id="KW-0274">FAD</keyword>
<dbReference type="InterPro" id="IPR016169">
    <property type="entry name" value="FAD-bd_PCMH_sub2"/>
</dbReference>
<dbReference type="AlphaFoldDB" id="A0A4V3WU94"/>
<evidence type="ECO:0000313" key="8">
    <source>
        <dbReference type="Proteomes" id="UP000307380"/>
    </source>
</evidence>
<dbReference type="InterPro" id="IPR050416">
    <property type="entry name" value="FAD-linked_Oxidoreductase"/>
</dbReference>
<dbReference type="RefSeq" id="WP_136421912.1">
    <property type="nucleotide sequence ID" value="NZ_SSSN01000003.1"/>
</dbReference>
<protein>
    <submittedName>
        <fullName evidence="7">FAD-binding oxidoreductase</fullName>
    </submittedName>
</protein>
<evidence type="ECO:0000313" key="7">
    <source>
        <dbReference type="EMBL" id="THG34967.1"/>
    </source>
</evidence>
<evidence type="ECO:0000256" key="3">
    <source>
        <dbReference type="ARBA" id="ARBA00022630"/>
    </source>
</evidence>
<proteinExistence type="inferred from homology"/>
<dbReference type="SUPFAM" id="SSF56176">
    <property type="entry name" value="FAD-binding/transporter-associated domain-like"/>
    <property type="match status" value="1"/>
</dbReference>
<dbReference type="OrthoDB" id="9775082at2"/>
<comment type="cofactor">
    <cofactor evidence="1">
        <name>FAD</name>
        <dbReference type="ChEBI" id="CHEBI:57692"/>
    </cofactor>
</comment>
<evidence type="ECO:0000256" key="5">
    <source>
        <dbReference type="ARBA" id="ARBA00023002"/>
    </source>
</evidence>
<evidence type="ECO:0000259" key="6">
    <source>
        <dbReference type="PROSITE" id="PS51387"/>
    </source>
</evidence>
<dbReference type="Pfam" id="PF01565">
    <property type="entry name" value="FAD_binding_4"/>
    <property type="match status" value="1"/>
</dbReference>
<dbReference type="PROSITE" id="PS51387">
    <property type="entry name" value="FAD_PCMH"/>
    <property type="match status" value="1"/>
</dbReference>
<dbReference type="EMBL" id="SSSN01000003">
    <property type="protein sequence ID" value="THG34967.1"/>
    <property type="molecule type" value="Genomic_DNA"/>
</dbReference>
<sequence>MSITIDPATLTDLRQRMTGELILPGDAEYDSARAPWNLAVQQHPSAVAFPADVDDIRHILAAAADAGLGVTVQPNGHGAADDLDGIILIRPRAFDEVSIDVDGRRARVGAGVNWGRVLTGLDGTGLIALAGSNPEVNAVAYTLGGGQSLFGRAFGLASESLTAVELIDAGGRLHRVTDESDADLMWALRGGGGLFGVVTAIEFTLHPADRLFGGSLMFPIDAAAAVFRAATEASALDDGLGAEVGLMRFPDLPMMPPPLRGQTLASVNFVHLGDEASAAPVVEVLRAAATPVADTLTEFTIGQLAAVANEPTDPMPTLDWGGSIASLDEETVGDLVSAFLSGVELGLGRVGVRILGGRIGQPTDALLGGVRAHGVASAGAAVFDPSTADRAASSLQPLRDFAKTHRGEGMIPTFLGLGSTLADAFEPAAIDRLRAVKDRVDPGGVVRSNRPLG</sequence>
<dbReference type="InterPro" id="IPR036318">
    <property type="entry name" value="FAD-bd_PCMH-like_sf"/>
</dbReference>
<dbReference type="Gene3D" id="3.40.462.20">
    <property type="match status" value="1"/>
</dbReference>
<dbReference type="PANTHER" id="PTHR42973">
    <property type="entry name" value="BINDING OXIDOREDUCTASE, PUTATIVE (AFU_ORTHOLOGUE AFUA_1G17690)-RELATED"/>
    <property type="match status" value="1"/>
</dbReference>
<accession>A0A4V3WU94</accession>
<dbReference type="GO" id="GO:0071949">
    <property type="term" value="F:FAD binding"/>
    <property type="evidence" value="ECO:0007669"/>
    <property type="project" value="InterPro"/>
</dbReference>
<evidence type="ECO:0000256" key="2">
    <source>
        <dbReference type="ARBA" id="ARBA00005466"/>
    </source>
</evidence>
<dbReference type="Gene3D" id="3.30.465.10">
    <property type="match status" value="1"/>
</dbReference>
<evidence type="ECO:0000256" key="1">
    <source>
        <dbReference type="ARBA" id="ARBA00001974"/>
    </source>
</evidence>
<organism evidence="7 8">
    <name type="scientific">Orlajensenia flava</name>
    <dbReference type="NCBI Taxonomy" id="2565934"/>
    <lineage>
        <taxon>Bacteria</taxon>
        <taxon>Bacillati</taxon>
        <taxon>Actinomycetota</taxon>
        <taxon>Actinomycetes</taxon>
        <taxon>Micrococcales</taxon>
        <taxon>Microbacteriaceae</taxon>
        <taxon>Orlajensenia</taxon>
    </lineage>
</organism>
<reference evidence="7 8" key="1">
    <citation type="submission" date="2019-04" db="EMBL/GenBank/DDBJ databases">
        <authorList>
            <person name="Jiang L."/>
        </authorList>
    </citation>
    <scope>NUCLEOTIDE SEQUENCE [LARGE SCALE GENOMIC DNA]</scope>
    <source>
        <strain evidence="7 8">YIM 131861</strain>
    </source>
</reference>
<dbReference type="Gene3D" id="3.30.43.10">
    <property type="entry name" value="Uridine Diphospho-n-acetylenolpyruvylglucosamine Reductase, domain 2"/>
    <property type="match status" value="1"/>
</dbReference>
<keyword evidence="8" id="KW-1185">Reference proteome</keyword>
<dbReference type="PANTHER" id="PTHR42973:SF39">
    <property type="entry name" value="FAD-BINDING PCMH-TYPE DOMAIN-CONTAINING PROTEIN"/>
    <property type="match status" value="1"/>
</dbReference>
<dbReference type="InterPro" id="IPR006094">
    <property type="entry name" value="Oxid_FAD_bind_N"/>
</dbReference>
<dbReference type="InterPro" id="IPR016167">
    <property type="entry name" value="FAD-bd_PCMH_sub1"/>
</dbReference>
<comment type="similarity">
    <text evidence="2">Belongs to the oxygen-dependent FAD-linked oxidoreductase family.</text>
</comment>